<dbReference type="AlphaFoldDB" id="A0A066RW19"/>
<dbReference type="OrthoDB" id="9795626at2"/>
<dbReference type="RefSeq" id="WP_036751480.1">
    <property type="nucleotide sequence ID" value="NZ_JAGSGC010000001.1"/>
</dbReference>
<dbReference type="EMBL" id="JMIB01000017">
    <property type="protein sequence ID" value="KDM91897.1"/>
    <property type="molecule type" value="Genomic_DNA"/>
</dbReference>
<sequence>MKILALRGENLASLQTQFEIDFANGRLGDAGLFAITGKTGAGKSTLLDAICLALYDRMPRLQSNKKNDAEIGRGEDNNRIRANDVRSILSRGKAEAFAEVDFQANDGTHWRARWQVRRARGNAEGRVQAAEQWLENLASGQRFAGKKQEVQAEIERLIGLTFDQFRRAVMLPQGEFAAFLKAGADERATLLEKMTGGEIYARLSVAAFEKAREEKQKLAQLQEKLGDIALLSEEEKQQLSEEITVLKSQLTACDSRLAEFRQHQQAISTETALQERMTQSVQALAEAKIQCEQAAPRSAYLEQLDKAQPARADFTWLNQSGQQIERLKQSLTTAQQTLVNHQQQQHQADAAVQQSQQSLNQVQQAWQQLEPKLKQAQVLDQKKDGLEQQHQSLTQEAQSLQQQWAQEDREYQKKLAEQQGLQARCQQLSVSLEQNQALAVIAEQFPSVQDNLKQYLSAHRTLSRFGKERQQALQDQQAFQLQEHKFKQESERSLKQKHQLEQQLAELDLTALEAAQDQNQRDHRLSQQRLDGLRQLIGQAQEWSGLLEREGRLVQEQQELNQARQTAEQRLQALAPEMKLLSARIEESEYQFQQNQAVLQLTDYRSLLKPDEPCPLCGGADHPYAAQHPAVESLLEQQHQRRQALTKQYQELDGERHHLEQLLPQYTQRLAVMNDELASIQAVSEKTSAQACAQAQSLEISLSADITVAALREQQHTWQHETEQLHLTLQHLQQQYEAGQNRLKQGRAIELQLQQLAQAESRLSHELHQLAQAEAGRQARLASLEEQQQEWHAVLGQRAEALNQQFGSDAWLAGLRELGEEQYRLQLNQQVEAYRQWQQELHSTEKQLHELVPELTQGQTRLQNLQKQQREIEEKQAGLFHQIQHLWQERQALVGEQPLAPLEMQQKNLIENARQAVSTSEQQQRQAGEAYAASQSALKSVQQQLSDAETEYDVIGQKWQSWHQKLGMTESELVALLSRDEDWVAQEKTALKAIEQALAAAQTRLSEREQALKEHQPVADVARHWFGEHKIALTPDQQATHLTQWQSEKQQLEEQHFSQRQRLAQAELAEQQAGALTRQLQQQQQHTELWLEMSELIGSSSGSKFRTLAQGLTLQQLVLLANEHLSDLAPRYALQPVPGSPLALQVIDHDMGDEVRSVESLSGGESFLVSLSLALALASLAADTRQLGSLFIDEGFGTLDPDCLEMALACLDALQADGRQIGVISHVSTLVERIGVQVAVEAMGGGRSRICVQG</sequence>
<dbReference type="SUPFAM" id="SSF52540">
    <property type="entry name" value="P-loop containing nucleoside triphosphate hydrolases"/>
    <property type="match status" value="2"/>
</dbReference>
<feature type="coiled-coil region" evidence="1">
    <location>
        <begin position="820"/>
        <end position="882"/>
    </location>
</feature>
<dbReference type="InterPro" id="IPR027417">
    <property type="entry name" value="P-loop_NTPase"/>
</dbReference>
<proteinExistence type="predicted"/>
<feature type="coiled-coil region" evidence="1">
    <location>
        <begin position="635"/>
        <end position="662"/>
    </location>
</feature>
<evidence type="ECO:0000256" key="1">
    <source>
        <dbReference type="SAM" id="Coils"/>
    </source>
</evidence>
<dbReference type="PANTHER" id="PTHR32114">
    <property type="entry name" value="ABC TRANSPORTER ABCH.3"/>
    <property type="match status" value="1"/>
</dbReference>
<evidence type="ECO:0000259" key="2">
    <source>
        <dbReference type="Pfam" id="PF13476"/>
    </source>
</evidence>
<feature type="coiled-coil region" evidence="1">
    <location>
        <begin position="546"/>
        <end position="573"/>
    </location>
</feature>
<dbReference type="Pfam" id="PF13476">
    <property type="entry name" value="AAA_23"/>
    <property type="match status" value="1"/>
</dbReference>
<feature type="coiled-coil region" evidence="1">
    <location>
        <begin position="204"/>
        <end position="249"/>
    </location>
</feature>
<reference evidence="3 4" key="1">
    <citation type="submission" date="2014-04" db="EMBL/GenBank/DDBJ databases">
        <title>Draft genome sequence of Photobacterium halotolerans S2753: a solonamide, ngercheumicin and holomycin producer.</title>
        <authorList>
            <person name="Machado H.R."/>
            <person name="Gram L."/>
        </authorList>
    </citation>
    <scope>NUCLEOTIDE SEQUENCE [LARGE SCALE GENOMIC DNA]</scope>
    <source>
        <strain evidence="3 4">S2753</strain>
    </source>
</reference>
<dbReference type="PANTHER" id="PTHR32114:SF2">
    <property type="entry name" value="ABC TRANSPORTER ABCH.3"/>
    <property type="match status" value="1"/>
</dbReference>
<organism evidence="3 4">
    <name type="scientific">Photobacterium galatheae</name>
    <dbReference type="NCBI Taxonomy" id="1654360"/>
    <lineage>
        <taxon>Bacteria</taxon>
        <taxon>Pseudomonadati</taxon>
        <taxon>Pseudomonadota</taxon>
        <taxon>Gammaproteobacteria</taxon>
        <taxon>Vibrionales</taxon>
        <taxon>Vibrionaceae</taxon>
        <taxon>Photobacterium</taxon>
    </lineage>
</organism>
<feature type="coiled-coil region" evidence="1">
    <location>
        <begin position="490"/>
        <end position="517"/>
    </location>
</feature>
<feature type="coiled-coil region" evidence="1">
    <location>
        <begin position="931"/>
        <end position="958"/>
    </location>
</feature>
<keyword evidence="1" id="KW-0175">Coiled coil</keyword>
<name>A0A066RW19_9GAMM</name>
<dbReference type="Pfam" id="PF13558">
    <property type="entry name" value="SbcC_Walker_B"/>
    <property type="match status" value="1"/>
</dbReference>
<dbReference type="STRING" id="1654360.EA58_09220"/>
<feature type="coiled-coil region" evidence="1">
    <location>
        <begin position="376"/>
        <end position="410"/>
    </location>
</feature>
<feature type="coiled-coil region" evidence="1">
    <location>
        <begin position="1042"/>
        <end position="1086"/>
    </location>
</feature>
<dbReference type="GO" id="GO:0016887">
    <property type="term" value="F:ATP hydrolysis activity"/>
    <property type="evidence" value="ECO:0007669"/>
    <property type="project" value="InterPro"/>
</dbReference>
<feature type="coiled-coil region" evidence="1">
    <location>
        <begin position="317"/>
        <end position="344"/>
    </location>
</feature>
<accession>A0A066RW19</accession>
<dbReference type="Proteomes" id="UP000027192">
    <property type="component" value="Unassembled WGS sequence"/>
</dbReference>
<evidence type="ECO:0000313" key="3">
    <source>
        <dbReference type="EMBL" id="KDM91897.1"/>
    </source>
</evidence>
<protein>
    <recommendedName>
        <fullName evidence="2">Rad50/SbcC-type AAA domain-containing protein</fullName>
    </recommendedName>
</protein>
<dbReference type="InterPro" id="IPR038729">
    <property type="entry name" value="Rad50/SbcC_AAA"/>
</dbReference>
<evidence type="ECO:0000313" key="4">
    <source>
        <dbReference type="Proteomes" id="UP000027192"/>
    </source>
</evidence>
<comment type="caution">
    <text evidence="3">The sequence shown here is derived from an EMBL/GenBank/DDBJ whole genome shotgun (WGS) entry which is preliminary data.</text>
</comment>
<feature type="coiled-coil region" evidence="1">
    <location>
        <begin position="984"/>
        <end position="1011"/>
    </location>
</feature>
<dbReference type="Gene3D" id="3.40.50.300">
    <property type="entry name" value="P-loop containing nucleotide triphosphate hydrolases"/>
    <property type="match status" value="2"/>
</dbReference>
<gene>
    <name evidence="3" type="ORF">EA58_09220</name>
</gene>
<dbReference type="GO" id="GO:0006302">
    <property type="term" value="P:double-strand break repair"/>
    <property type="evidence" value="ECO:0007669"/>
    <property type="project" value="InterPro"/>
</dbReference>
<keyword evidence="4" id="KW-1185">Reference proteome</keyword>
<feature type="domain" description="Rad50/SbcC-type AAA" evidence="2">
    <location>
        <begin position="6"/>
        <end position="255"/>
    </location>
</feature>